<feature type="transmembrane region" description="Helical" evidence="8">
    <location>
        <begin position="134"/>
        <end position="152"/>
    </location>
</feature>
<evidence type="ECO:0000256" key="2">
    <source>
        <dbReference type="ARBA" id="ARBA00022475"/>
    </source>
</evidence>
<comment type="caution">
    <text evidence="9">The sequence shown here is derived from an EMBL/GenBank/DDBJ whole genome shotgun (WGS) entry which is preliminary data.</text>
</comment>
<comment type="subcellular location">
    <subcellularLocation>
        <location evidence="1">Cell membrane</location>
        <topology evidence="1">Multi-pass membrane protein</topology>
    </subcellularLocation>
</comment>
<evidence type="ECO:0000256" key="7">
    <source>
        <dbReference type="ARBA" id="ARBA00023136"/>
    </source>
</evidence>
<dbReference type="GO" id="GO:0005886">
    <property type="term" value="C:plasma membrane"/>
    <property type="evidence" value="ECO:0007669"/>
    <property type="project" value="UniProtKB-SubCell"/>
</dbReference>
<feature type="transmembrane region" description="Helical" evidence="8">
    <location>
        <begin position="263"/>
        <end position="281"/>
    </location>
</feature>
<feature type="transmembrane region" description="Helical" evidence="8">
    <location>
        <begin position="172"/>
        <end position="195"/>
    </location>
</feature>
<feature type="transmembrane region" description="Helical" evidence="8">
    <location>
        <begin position="344"/>
        <end position="362"/>
    </location>
</feature>
<evidence type="ECO:0000256" key="5">
    <source>
        <dbReference type="ARBA" id="ARBA00022692"/>
    </source>
</evidence>
<reference evidence="9 10" key="1">
    <citation type="submission" date="2019-06" db="EMBL/GenBank/DDBJ databases">
        <title>Aeromicrobium sp. nov., isolated from a maize field.</title>
        <authorList>
            <person name="Lin S.-Y."/>
            <person name="Tsai C.-F."/>
            <person name="Young C.-C."/>
        </authorList>
    </citation>
    <scope>NUCLEOTIDE SEQUENCE [LARGE SCALE GENOMIC DNA]</scope>
    <source>
        <strain evidence="9 10">CC-CFT486</strain>
    </source>
</reference>
<feature type="transmembrane region" description="Helical" evidence="8">
    <location>
        <begin position="83"/>
        <end position="103"/>
    </location>
</feature>
<name>A0A5C8NLT3_9ACTN</name>
<dbReference type="AlphaFoldDB" id="A0A5C8NLT3"/>
<evidence type="ECO:0000256" key="4">
    <source>
        <dbReference type="ARBA" id="ARBA00022679"/>
    </source>
</evidence>
<dbReference type="GO" id="GO:0016763">
    <property type="term" value="F:pentosyltransferase activity"/>
    <property type="evidence" value="ECO:0007669"/>
    <property type="project" value="TreeGrafter"/>
</dbReference>
<proteinExistence type="predicted"/>
<dbReference type="PANTHER" id="PTHR33908:SF11">
    <property type="entry name" value="MEMBRANE PROTEIN"/>
    <property type="match status" value="1"/>
</dbReference>
<keyword evidence="3" id="KW-0328">Glycosyltransferase</keyword>
<organism evidence="9 10">
    <name type="scientific">Aeromicrobium terrae</name>
    <dbReference type="NCBI Taxonomy" id="2498846"/>
    <lineage>
        <taxon>Bacteria</taxon>
        <taxon>Bacillati</taxon>
        <taxon>Actinomycetota</taxon>
        <taxon>Actinomycetes</taxon>
        <taxon>Propionibacteriales</taxon>
        <taxon>Nocardioidaceae</taxon>
        <taxon>Aeromicrobium</taxon>
    </lineage>
</organism>
<feature type="transmembrane region" description="Helical" evidence="8">
    <location>
        <begin position="12"/>
        <end position="31"/>
    </location>
</feature>
<dbReference type="EMBL" id="VDUX01000002">
    <property type="protein sequence ID" value="TXL61865.1"/>
    <property type="molecule type" value="Genomic_DNA"/>
</dbReference>
<dbReference type="OrthoDB" id="3778591at2"/>
<accession>A0A5C8NLT3</accession>
<sequence>MAATPPRTRVPAWWWGVLVAVLLMVAARLPFLGDAPGRDEAGYLLVGHGWGDGPAVYGRYWVDRPPLLVWILQLAGDVDTLRLIGLVASALTVVGVACAARIAAGRSTAVWAAAATATFFAAHWLGVARVNGEMLAAPFVAWSMAAAAYALLGDRRRRLPAAVLAGALGAGAMLVKQTIVDGLVFALALAAVLAWQDRRSRRDVGRVVAAGAAGAVLTVAVALLAAAARGTTPVELFDALVRFRFDAGEVIRRSASGATTQRLFALLATWAGSGLAVITVLAVRHAHRSREPVLLAALATVIVTSVTALLGGSYWAHYLQQLVPAIGLAAGLLTLHLRPRVATLAAAAVLAVTVGNVVWAVAARPNPDQKAEVVGAWLRDASQPGDTVVVTFGQANIVRESGLDSPYPYLWSLPVRTLDPRLTELARVLDGPDRPTFLVDWSRLDSTWGVDPATVQPILDEHYERVARVCGRFIWMDRDVKRSLPAEARCP</sequence>
<evidence type="ECO:0000313" key="9">
    <source>
        <dbReference type="EMBL" id="TXL61865.1"/>
    </source>
</evidence>
<dbReference type="InterPro" id="IPR050297">
    <property type="entry name" value="LipidA_mod_glycosyltrf_83"/>
</dbReference>
<evidence type="ECO:0000256" key="1">
    <source>
        <dbReference type="ARBA" id="ARBA00004651"/>
    </source>
</evidence>
<evidence type="ECO:0000256" key="8">
    <source>
        <dbReference type="SAM" id="Phobius"/>
    </source>
</evidence>
<feature type="transmembrane region" description="Helical" evidence="8">
    <location>
        <begin position="293"/>
        <end position="312"/>
    </location>
</feature>
<keyword evidence="4" id="KW-0808">Transferase</keyword>
<evidence type="ECO:0000256" key="3">
    <source>
        <dbReference type="ARBA" id="ARBA00022676"/>
    </source>
</evidence>
<feature type="transmembrane region" description="Helical" evidence="8">
    <location>
        <begin position="207"/>
        <end position="228"/>
    </location>
</feature>
<dbReference type="RefSeq" id="WP_147684008.1">
    <property type="nucleotide sequence ID" value="NZ_VDUX01000002.1"/>
</dbReference>
<feature type="transmembrane region" description="Helical" evidence="8">
    <location>
        <begin position="109"/>
        <end position="127"/>
    </location>
</feature>
<dbReference type="PANTHER" id="PTHR33908">
    <property type="entry name" value="MANNOSYLTRANSFERASE YKCB-RELATED"/>
    <property type="match status" value="1"/>
</dbReference>
<keyword evidence="10" id="KW-1185">Reference proteome</keyword>
<keyword evidence="2" id="KW-1003">Cell membrane</keyword>
<protein>
    <submittedName>
        <fullName evidence="9">Uncharacterized protein</fullName>
    </submittedName>
</protein>
<keyword evidence="7 8" id="KW-0472">Membrane</keyword>
<keyword evidence="6 8" id="KW-1133">Transmembrane helix</keyword>
<gene>
    <name evidence="9" type="ORF">FHP06_03835</name>
</gene>
<evidence type="ECO:0000256" key="6">
    <source>
        <dbReference type="ARBA" id="ARBA00022989"/>
    </source>
</evidence>
<keyword evidence="5 8" id="KW-0812">Transmembrane</keyword>
<dbReference type="GO" id="GO:0009103">
    <property type="term" value="P:lipopolysaccharide biosynthetic process"/>
    <property type="evidence" value="ECO:0007669"/>
    <property type="project" value="UniProtKB-ARBA"/>
</dbReference>
<dbReference type="Proteomes" id="UP000321571">
    <property type="component" value="Unassembled WGS sequence"/>
</dbReference>
<evidence type="ECO:0000313" key="10">
    <source>
        <dbReference type="Proteomes" id="UP000321571"/>
    </source>
</evidence>